<dbReference type="HOGENOM" id="CLU_317764_0_0_2"/>
<dbReference type="SUPFAM" id="SSF51445">
    <property type="entry name" value="(Trans)glycosidases"/>
    <property type="match status" value="1"/>
</dbReference>
<name>E3GWB3_METFV</name>
<dbReference type="PANTHER" id="PTHR33490">
    <property type="entry name" value="BLR5614 PROTEIN-RELATED"/>
    <property type="match status" value="1"/>
</dbReference>
<protein>
    <submittedName>
        <fullName evidence="2">Transglutaminase domain protein</fullName>
    </submittedName>
</protein>
<dbReference type="InterPro" id="IPR038765">
    <property type="entry name" value="Papain-like_cys_pep_sf"/>
</dbReference>
<dbReference type="InterPro" id="IPR002931">
    <property type="entry name" value="Transglutaminase-like"/>
</dbReference>
<dbReference type="Proteomes" id="UP000002315">
    <property type="component" value="Chromosome"/>
</dbReference>
<dbReference type="AlphaFoldDB" id="E3GWB3"/>
<dbReference type="InterPro" id="IPR018975">
    <property type="entry name" value="Pseudomurein-binding_repeat"/>
</dbReference>
<reference evidence="2 3" key="1">
    <citation type="journal article" date="2010" name="Stand. Genomic Sci.">
        <title>Complete genome sequence of Methanothermus fervidus type strain (V24S).</title>
        <authorList>
            <person name="Anderson I."/>
            <person name="Djao O.D."/>
            <person name="Misra M."/>
            <person name="Chertkov O."/>
            <person name="Nolan M."/>
            <person name="Lucas S."/>
            <person name="Lapidus A."/>
            <person name="Del Rio T.G."/>
            <person name="Tice H."/>
            <person name="Cheng J.F."/>
            <person name="Tapia R."/>
            <person name="Han C."/>
            <person name="Goodwin L."/>
            <person name="Pitluck S."/>
            <person name="Liolios K."/>
            <person name="Ivanova N."/>
            <person name="Mavromatis K."/>
            <person name="Mikhailova N."/>
            <person name="Pati A."/>
            <person name="Brambilla E."/>
            <person name="Chen A."/>
            <person name="Palaniappan K."/>
            <person name="Land M."/>
            <person name="Hauser L."/>
            <person name="Chang Y.J."/>
            <person name="Jeffries C.D."/>
            <person name="Sikorski J."/>
            <person name="Spring S."/>
            <person name="Rohde M."/>
            <person name="Eichinger K."/>
            <person name="Huber H."/>
            <person name="Wirth R."/>
            <person name="Goker M."/>
            <person name="Detter J.C."/>
            <person name="Woyke T."/>
            <person name="Bristow J."/>
            <person name="Eisen J.A."/>
            <person name="Markowitz V."/>
            <person name="Hugenholtz P."/>
            <person name="Klenk H.P."/>
            <person name="Kyrpides N.C."/>
        </authorList>
    </citation>
    <scope>NUCLEOTIDE SEQUENCE [LARGE SCALE GENOMIC DNA]</scope>
    <source>
        <strain evidence="3">ATCC 43054 / DSM 2088 / JCM 10308 / V24 S</strain>
    </source>
</reference>
<dbReference type="SMART" id="SM00460">
    <property type="entry name" value="TGc"/>
    <property type="match status" value="1"/>
</dbReference>
<proteinExistence type="predicted"/>
<dbReference type="EMBL" id="CP002278">
    <property type="protein sequence ID" value="ADP77878.1"/>
    <property type="molecule type" value="Genomic_DNA"/>
</dbReference>
<evidence type="ECO:0000313" key="2">
    <source>
        <dbReference type="EMBL" id="ADP77878.1"/>
    </source>
</evidence>
<organism evidence="2 3">
    <name type="scientific">Methanothermus fervidus (strain ATCC 43054 / DSM 2088 / JCM 10308 / V24 S)</name>
    <dbReference type="NCBI Taxonomy" id="523846"/>
    <lineage>
        <taxon>Archaea</taxon>
        <taxon>Methanobacteriati</taxon>
        <taxon>Methanobacteriota</taxon>
        <taxon>Methanomada group</taxon>
        <taxon>Methanobacteria</taxon>
        <taxon>Methanobacteriales</taxon>
        <taxon>Methanothermaceae</taxon>
        <taxon>Methanothermus</taxon>
    </lineage>
</organism>
<feature type="domain" description="Transglutaminase-like" evidence="1">
    <location>
        <begin position="659"/>
        <end position="720"/>
    </location>
</feature>
<evidence type="ECO:0000259" key="1">
    <source>
        <dbReference type="SMART" id="SM00460"/>
    </source>
</evidence>
<sequence>MSLVILSLNGVNAQANTTLQNTTTSYNSSISVNAVWVKAWDMEKMNFTSVKHKNITDVFLEQQAFEKPKFQNSTKEFINKAKNENIRVHAWIMCLRQNNTWIDPVKHPEIKDVLVQKATKYIKEYNVDGIHLDYIRYPGNAPKNGTDIIADIVKYVYESVKKIKPNALVSAAVMPEMWANYIYGQDYTNMSRYLDFIVPMAYKGNYNETTEWIGKVTRYVVEHSLKPVVTGILAYRSDKNPVKLPASELVQDIRAALENGASGFAIFHYGIIDKKFFMDNPIDVSINQIKDAAARVTKFIDVNNRLPRYVKIGNQEISIAQYLYLVATALKQGLKGTVTVINVDNPDNSTVMALKGNIKKNEYLSLAKRVSDFIESYEKAPNFATFKNQKISFEQLVALFSKAIANNLPSYISLEKLNGIKSGYSAFSAGNPLNYTRIDTTINNPIITVSDILDAAARVKKFIDTNQRLPKTIKLANQQIKPAQFLYLACKVITGDTSALSIPNMAEAINGDSLTTITLPKDKYVDVASKVIKFMDTNGKAPNFATVDGTKIYYKDLVYMAAKILNFYKDKNRLPNYVTIDPDITSRPENTPYRGEDISQYLRATANCQVNDPRIQSLAKELTANAANDWEKASNIFNWVRDNIDYSFYYNTMKGAVGTLLTRKANCCDHAHLCVALFRAAGLPARYVHGYCQFVSGNWYGHVWAEVLINGVWYAADATAFCNSLGVVKNWNPTTATIYGRYASLPF</sequence>
<dbReference type="PANTHER" id="PTHR33490:SF3">
    <property type="entry name" value="CONSERVED INTEGRAL MEMBRANE PROTEIN"/>
    <property type="match status" value="1"/>
</dbReference>
<dbReference type="Pfam" id="PF09373">
    <property type="entry name" value="PMBR"/>
    <property type="match status" value="4"/>
</dbReference>
<dbReference type="STRING" id="523846.Mfer_1084"/>
<gene>
    <name evidence="2" type="ordered locus">Mfer_1084</name>
</gene>
<evidence type="ECO:0000313" key="3">
    <source>
        <dbReference type="Proteomes" id="UP000002315"/>
    </source>
</evidence>
<keyword evidence="3" id="KW-1185">Reference proteome</keyword>
<accession>E3GWB3</accession>
<dbReference type="GO" id="GO:0005975">
    <property type="term" value="P:carbohydrate metabolic process"/>
    <property type="evidence" value="ECO:0007669"/>
    <property type="project" value="InterPro"/>
</dbReference>
<dbReference type="KEGG" id="mfv:Mfer_1084"/>
<dbReference type="OrthoDB" id="18481at2157"/>
<dbReference type="Gene3D" id="3.20.20.80">
    <property type="entry name" value="Glycosidases"/>
    <property type="match status" value="1"/>
</dbReference>
<dbReference type="Pfam" id="PF00704">
    <property type="entry name" value="Glyco_hydro_18"/>
    <property type="match status" value="1"/>
</dbReference>
<dbReference type="SUPFAM" id="SSF54001">
    <property type="entry name" value="Cysteine proteinases"/>
    <property type="match status" value="1"/>
</dbReference>
<dbReference type="Pfam" id="PF01841">
    <property type="entry name" value="Transglut_core"/>
    <property type="match status" value="1"/>
</dbReference>
<dbReference type="InterPro" id="IPR017853">
    <property type="entry name" value="GH"/>
</dbReference>
<dbReference type="InterPro" id="IPR001223">
    <property type="entry name" value="Glyco_hydro18_cat"/>
</dbReference>
<dbReference type="Gene3D" id="3.10.620.30">
    <property type="match status" value="1"/>
</dbReference>